<sequence>MIVYSVNKLIYELNTKYNLEISINSDFYNMAFTHASYINENKNLAKNFHYERLEFLGDASLELAVSHHLFNNFKSLTEGELTKIRAAIVCEPTLVKYALSLEFDKYIKLGKGEEKIGGRKRPALLADIFESFIGALYLDKGIDKVIQFLEKTLFLEVSKDIDNLFKDYKTQLQEYVNENKLGDISYSLVESTGPSHNKLFKSCVKINDVQLGLGKAKTKKESEQIAAKEALNIIQNSKEV</sequence>
<dbReference type="InterPro" id="IPR014720">
    <property type="entry name" value="dsRBD_dom"/>
</dbReference>
<keyword evidence="13" id="KW-1185">Reference proteome</keyword>
<dbReference type="SMART" id="SM00535">
    <property type="entry name" value="RIBOc"/>
    <property type="match status" value="1"/>
</dbReference>
<accession>A0ABX2SZG3</accession>
<dbReference type="EC" id="3.1.26.3" evidence="9"/>
<evidence type="ECO:0000313" key="13">
    <source>
        <dbReference type="Proteomes" id="UP000531840"/>
    </source>
</evidence>
<evidence type="ECO:0000256" key="9">
    <source>
        <dbReference type="HAMAP-Rule" id="MF_00104"/>
    </source>
</evidence>
<reference evidence="12 13" key="1">
    <citation type="submission" date="2020-07" db="EMBL/GenBank/DDBJ databases">
        <title>MOT database genomes.</title>
        <authorList>
            <person name="Joseph S."/>
            <person name="Aduse-Opoku J."/>
            <person name="Hashim A."/>
            <person name="Wade W."/>
            <person name="Curtis M."/>
        </authorList>
    </citation>
    <scope>NUCLEOTIDE SEQUENCE [LARGE SCALE GENOMIC DNA]</scope>
    <source>
        <strain evidence="12 13">CIP 106318</strain>
    </source>
</reference>
<evidence type="ECO:0000256" key="7">
    <source>
        <dbReference type="ARBA" id="ARBA00022801"/>
    </source>
</evidence>
<dbReference type="GO" id="GO:0004525">
    <property type="term" value="F:ribonuclease III activity"/>
    <property type="evidence" value="ECO:0007669"/>
    <property type="project" value="UniProtKB-EC"/>
</dbReference>
<dbReference type="EMBL" id="JACBYF010000012">
    <property type="protein sequence ID" value="NYS47766.1"/>
    <property type="molecule type" value="Genomic_DNA"/>
</dbReference>
<keyword evidence="9" id="KW-0479">Metal-binding</keyword>
<dbReference type="PANTHER" id="PTHR11207:SF0">
    <property type="entry name" value="RIBONUCLEASE 3"/>
    <property type="match status" value="1"/>
</dbReference>
<comment type="cofactor">
    <cofactor evidence="9">
        <name>Mg(2+)</name>
        <dbReference type="ChEBI" id="CHEBI:18420"/>
    </cofactor>
</comment>
<keyword evidence="3 9" id="KW-0507">mRNA processing</keyword>
<dbReference type="NCBIfam" id="TIGR02191">
    <property type="entry name" value="RNaseIII"/>
    <property type="match status" value="1"/>
</dbReference>
<gene>
    <name evidence="9" type="primary">rnc</name>
    <name evidence="12" type="ORF">HZY85_06115</name>
</gene>
<organism evidence="12 13">
    <name type="scientific">Gemelliphila palaticanis</name>
    <dbReference type="NCBI Taxonomy" id="81950"/>
    <lineage>
        <taxon>Bacteria</taxon>
        <taxon>Bacillati</taxon>
        <taxon>Bacillota</taxon>
        <taxon>Bacilli</taxon>
        <taxon>Bacillales</taxon>
        <taxon>Gemellaceae</taxon>
        <taxon>Gemelliphila</taxon>
    </lineage>
</organism>
<feature type="binding site" evidence="9">
    <location>
        <position position="127"/>
    </location>
    <ligand>
        <name>Mg(2+)</name>
        <dbReference type="ChEBI" id="CHEBI:18420"/>
    </ligand>
</feature>
<keyword evidence="8 9" id="KW-0694">RNA-binding</keyword>
<evidence type="ECO:0000256" key="1">
    <source>
        <dbReference type="ARBA" id="ARBA00000109"/>
    </source>
</evidence>
<name>A0ABX2SZG3_9BACL</name>
<dbReference type="Gene3D" id="3.30.160.20">
    <property type="match status" value="1"/>
</dbReference>
<dbReference type="CDD" id="cd10845">
    <property type="entry name" value="DSRM_RNAse_III_family"/>
    <property type="match status" value="1"/>
</dbReference>
<dbReference type="Proteomes" id="UP000531840">
    <property type="component" value="Unassembled WGS sequence"/>
</dbReference>
<feature type="active site" evidence="9">
    <location>
        <position position="130"/>
    </location>
</feature>
<dbReference type="CDD" id="cd00593">
    <property type="entry name" value="RIBOc"/>
    <property type="match status" value="1"/>
</dbReference>
<keyword evidence="9" id="KW-0460">Magnesium</keyword>
<dbReference type="InterPro" id="IPR036389">
    <property type="entry name" value="RNase_III_sf"/>
</dbReference>
<dbReference type="SUPFAM" id="SSF69065">
    <property type="entry name" value="RNase III domain-like"/>
    <property type="match status" value="1"/>
</dbReference>
<dbReference type="PROSITE" id="PS50142">
    <property type="entry name" value="RNASE_3_2"/>
    <property type="match status" value="1"/>
</dbReference>
<keyword evidence="6 9" id="KW-0255">Endonuclease</keyword>
<evidence type="ECO:0000259" key="10">
    <source>
        <dbReference type="PROSITE" id="PS50137"/>
    </source>
</evidence>
<evidence type="ECO:0000256" key="3">
    <source>
        <dbReference type="ARBA" id="ARBA00022664"/>
    </source>
</evidence>
<evidence type="ECO:0000256" key="8">
    <source>
        <dbReference type="ARBA" id="ARBA00022884"/>
    </source>
</evidence>
<dbReference type="PANTHER" id="PTHR11207">
    <property type="entry name" value="RIBONUCLEASE III"/>
    <property type="match status" value="1"/>
</dbReference>
<dbReference type="PROSITE" id="PS00517">
    <property type="entry name" value="RNASE_3_1"/>
    <property type="match status" value="1"/>
</dbReference>
<keyword evidence="5 9" id="KW-0540">Nuclease</keyword>
<comment type="subcellular location">
    <subcellularLocation>
        <location evidence="9">Cytoplasm</location>
    </subcellularLocation>
</comment>
<dbReference type="PROSITE" id="PS50137">
    <property type="entry name" value="DS_RBD"/>
    <property type="match status" value="1"/>
</dbReference>
<dbReference type="HAMAP" id="MF_00104">
    <property type="entry name" value="RNase_III"/>
    <property type="match status" value="1"/>
</dbReference>
<dbReference type="InterPro" id="IPR000999">
    <property type="entry name" value="RNase_III_dom"/>
</dbReference>
<evidence type="ECO:0000259" key="11">
    <source>
        <dbReference type="PROSITE" id="PS50142"/>
    </source>
</evidence>
<keyword evidence="9" id="KW-0963">Cytoplasm</keyword>
<comment type="function">
    <text evidence="9">Digests double-stranded RNA. Involved in the processing of primary rRNA transcript to yield the immediate precursors to the large and small rRNAs (23S and 16S). Processes some mRNAs, and tRNAs when they are encoded in the rRNA operon. Processes pre-crRNA and tracrRNA of type II CRISPR loci if present in the organism.</text>
</comment>
<feature type="binding site" evidence="9">
    <location>
        <position position="130"/>
    </location>
    <ligand>
        <name>Mg(2+)</name>
        <dbReference type="ChEBI" id="CHEBI:18420"/>
    </ligand>
</feature>
<evidence type="ECO:0000256" key="5">
    <source>
        <dbReference type="ARBA" id="ARBA00022722"/>
    </source>
</evidence>
<keyword evidence="9" id="KW-0698">rRNA processing</keyword>
<dbReference type="SMART" id="SM00358">
    <property type="entry name" value="DSRM"/>
    <property type="match status" value="1"/>
</dbReference>
<evidence type="ECO:0000256" key="6">
    <source>
        <dbReference type="ARBA" id="ARBA00022759"/>
    </source>
</evidence>
<keyword evidence="4 9" id="KW-0819">tRNA processing</keyword>
<evidence type="ECO:0000313" key="12">
    <source>
        <dbReference type="EMBL" id="NYS47766.1"/>
    </source>
</evidence>
<dbReference type="SUPFAM" id="SSF54768">
    <property type="entry name" value="dsRNA-binding domain-like"/>
    <property type="match status" value="1"/>
</dbReference>
<comment type="catalytic activity">
    <reaction evidence="1 9">
        <text>Endonucleolytic cleavage to 5'-phosphomonoester.</text>
        <dbReference type="EC" id="3.1.26.3"/>
    </reaction>
</comment>
<dbReference type="Pfam" id="PF14622">
    <property type="entry name" value="Ribonucleas_3_3"/>
    <property type="match status" value="1"/>
</dbReference>
<comment type="similarity">
    <text evidence="2">Belongs to the ribonuclease III family.</text>
</comment>
<protein>
    <recommendedName>
        <fullName evidence="9">Ribonuclease 3</fullName>
        <ecNumber evidence="9">3.1.26.3</ecNumber>
    </recommendedName>
    <alternativeName>
        <fullName evidence="9">Ribonuclease III</fullName>
        <shortName evidence="9">RNase III</shortName>
    </alternativeName>
</protein>
<comment type="caution">
    <text evidence="12">The sequence shown here is derived from an EMBL/GenBank/DDBJ whole genome shotgun (WGS) entry which is preliminary data.</text>
</comment>
<dbReference type="InterPro" id="IPR011907">
    <property type="entry name" value="RNase_III"/>
</dbReference>
<keyword evidence="7 9" id="KW-0378">Hydrolase</keyword>
<proteinExistence type="inferred from homology"/>
<feature type="domain" description="RNase III" evidence="11">
    <location>
        <begin position="10"/>
        <end position="141"/>
    </location>
</feature>
<comment type="subunit">
    <text evidence="9">Homodimer.</text>
</comment>
<keyword evidence="9" id="KW-0699">rRNA-binding</keyword>
<dbReference type="Gene3D" id="1.10.1520.10">
    <property type="entry name" value="Ribonuclease III domain"/>
    <property type="match status" value="1"/>
</dbReference>
<feature type="domain" description="DRBM" evidence="10">
    <location>
        <begin position="167"/>
        <end position="236"/>
    </location>
</feature>
<evidence type="ECO:0000256" key="2">
    <source>
        <dbReference type="ARBA" id="ARBA00010183"/>
    </source>
</evidence>
<feature type="active site" evidence="9">
    <location>
        <position position="58"/>
    </location>
</feature>
<feature type="binding site" evidence="9">
    <location>
        <position position="54"/>
    </location>
    <ligand>
        <name>Mg(2+)</name>
        <dbReference type="ChEBI" id="CHEBI:18420"/>
    </ligand>
</feature>
<dbReference type="Pfam" id="PF00035">
    <property type="entry name" value="dsrm"/>
    <property type="match status" value="1"/>
</dbReference>
<evidence type="ECO:0000256" key="4">
    <source>
        <dbReference type="ARBA" id="ARBA00022694"/>
    </source>
</evidence>